<dbReference type="EMBL" id="MGHS01000006">
    <property type="protein sequence ID" value="OGM77145.1"/>
    <property type="molecule type" value="Genomic_DNA"/>
</dbReference>
<name>A0A1F8CNK9_9BACT</name>
<accession>A0A1F8CNK9</accession>
<dbReference type="Proteomes" id="UP000177855">
    <property type="component" value="Unassembled WGS sequence"/>
</dbReference>
<reference evidence="2 3" key="1">
    <citation type="journal article" date="2016" name="Nat. Commun.">
        <title>Thousands of microbial genomes shed light on interconnected biogeochemical processes in an aquifer system.</title>
        <authorList>
            <person name="Anantharaman K."/>
            <person name="Brown C.T."/>
            <person name="Hug L.A."/>
            <person name="Sharon I."/>
            <person name="Castelle C.J."/>
            <person name="Probst A.J."/>
            <person name="Thomas B.C."/>
            <person name="Singh A."/>
            <person name="Wilkins M.J."/>
            <person name="Karaoz U."/>
            <person name="Brodie E.L."/>
            <person name="Williams K.H."/>
            <person name="Hubbard S.S."/>
            <person name="Banfield J.F."/>
        </authorList>
    </citation>
    <scope>NUCLEOTIDE SEQUENCE [LARGE SCALE GENOMIC DNA]</scope>
</reference>
<dbReference type="Pfam" id="PF00535">
    <property type="entry name" value="Glycos_transf_2"/>
    <property type="match status" value="1"/>
</dbReference>
<comment type="caution">
    <text evidence="2">The sequence shown here is derived from an EMBL/GenBank/DDBJ whole genome shotgun (WGS) entry which is preliminary data.</text>
</comment>
<sequence length="306" mass="35715">MGKISAVLNVIDEEIELLPRALASIENLADEIVIVDMTTSPKEVKTIGVRFNARICPHERVNYVELIRNFGIIKATNEWVLILDPDEEIPPTLAKKLKELVKKNEYAYFRIPRKNIVFGKWLRHSRWWPDYNIRFFKKGSVSWSEIIHAVPITSGRGADLPEKEEYAITHHNYQTIEQFLDRMNRYTTVASNMKIKEGYRFIWRDMVQKPSSEFLSRYFAGEGYKDGLHGLTLALLQAFSEIILYIKIWQKEKFLEQAISAKEIENEFGSLMNDVRFWLADMSIKTKDIISSLPDRIIRKLSEKNA</sequence>
<evidence type="ECO:0000313" key="3">
    <source>
        <dbReference type="Proteomes" id="UP000177855"/>
    </source>
</evidence>
<evidence type="ECO:0000259" key="1">
    <source>
        <dbReference type="Pfam" id="PF00535"/>
    </source>
</evidence>
<proteinExistence type="predicted"/>
<dbReference type="CDD" id="cd02511">
    <property type="entry name" value="Beta4Glucosyltransferase"/>
    <property type="match status" value="1"/>
</dbReference>
<protein>
    <recommendedName>
        <fullName evidence="1">Glycosyltransferase 2-like domain-containing protein</fullName>
    </recommendedName>
</protein>
<dbReference type="Gene3D" id="3.90.550.10">
    <property type="entry name" value="Spore Coat Polysaccharide Biosynthesis Protein SpsA, Chain A"/>
    <property type="match status" value="1"/>
</dbReference>
<feature type="domain" description="Glycosyltransferase 2-like" evidence="1">
    <location>
        <begin position="14"/>
        <end position="138"/>
    </location>
</feature>
<dbReference type="AlphaFoldDB" id="A0A1F8CNK9"/>
<organism evidence="2 3">
    <name type="scientific">Candidatus Woesebacteria bacterium RIFOXYA1_FULL_40_18</name>
    <dbReference type="NCBI Taxonomy" id="1802532"/>
    <lineage>
        <taxon>Bacteria</taxon>
        <taxon>Candidatus Woeseibacteriota</taxon>
    </lineage>
</organism>
<dbReference type="STRING" id="1802532.A2210_02385"/>
<evidence type="ECO:0000313" key="2">
    <source>
        <dbReference type="EMBL" id="OGM77145.1"/>
    </source>
</evidence>
<dbReference type="PANTHER" id="PTHR43630:SF2">
    <property type="entry name" value="GLYCOSYLTRANSFERASE"/>
    <property type="match status" value="1"/>
</dbReference>
<gene>
    <name evidence="2" type="ORF">A2210_02385</name>
</gene>
<dbReference type="PANTHER" id="PTHR43630">
    <property type="entry name" value="POLY-BETA-1,6-N-ACETYL-D-GLUCOSAMINE SYNTHASE"/>
    <property type="match status" value="1"/>
</dbReference>
<dbReference type="InterPro" id="IPR001173">
    <property type="entry name" value="Glyco_trans_2-like"/>
</dbReference>
<dbReference type="SUPFAM" id="SSF53448">
    <property type="entry name" value="Nucleotide-diphospho-sugar transferases"/>
    <property type="match status" value="1"/>
</dbReference>
<dbReference type="InterPro" id="IPR029044">
    <property type="entry name" value="Nucleotide-diphossugar_trans"/>
</dbReference>